<protein>
    <recommendedName>
        <fullName evidence="2">Bacterial Ig-like domain-containing protein</fullName>
    </recommendedName>
</protein>
<keyword evidence="1" id="KW-0812">Transmembrane</keyword>
<dbReference type="AlphaFoldDB" id="A0A7C4TRY7"/>
<feature type="domain" description="Bacterial Ig-like" evidence="2">
    <location>
        <begin position="84"/>
        <end position="156"/>
    </location>
</feature>
<reference evidence="3" key="1">
    <citation type="journal article" date="2020" name="mSystems">
        <title>Genome- and Community-Level Interaction Insights into Carbon Utilization and Element Cycling Functions of Hydrothermarchaeota in Hydrothermal Sediment.</title>
        <authorList>
            <person name="Zhou Z."/>
            <person name="Liu Y."/>
            <person name="Xu W."/>
            <person name="Pan J."/>
            <person name="Luo Z.H."/>
            <person name="Li M."/>
        </authorList>
    </citation>
    <scope>NUCLEOTIDE SEQUENCE [LARGE SCALE GENOMIC DNA]</scope>
    <source>
        <strain evidence="3">SpSt-417</strain>
    </source>
</reference>
<organism evidence="3">
    <name type="scientific">candidate division WWE3 bacterium</name>
    <dbReference type="NCBI Taxonomy" id="2053526"/>
    <lineage>
        <taxon>Bacteria</taxon>
        <taxon>Katanobacteria</taxon>
    </lineage>
</organism>
<dbReference type="Gene3D" id="2.60.40.10">
    <property type="entry name" value="Immunoglobulins"/>
    <property type="match status" value="2"/>
</dbReference>
<sequence length="248" mass="27921">MPLKKPTFQSSKSQNDRMFEEELLRKLKRNLFLFITIITVLVISITFFGPKVGSLFFIFSKHRNEKEKGDIAPPTAPIFSQVPEATNKKELTLNGVSEPGATVTLFLNGPEKERTTADNNGTFTFANINLNEGQNIIFAKAKDLAENESDKSRTYYVNFDDKKPEIKLLEPKENETVRNLNKRIYVKGQLNEQAEVKINGLNALVNSDNTFEIVLGVAEGDVEIKIQATDNAGNKTEETVKVRYQKSS</sequence>
<dbReference type="EMBL" id="DSRT01000134">
    <property type="protein sequence ID" value="HGW29771.1"/>
    <property type="molecule type" value="Genomic_DNA"/>
</dbReference>
<evidence type="ECO:0000313" key="3">
    <source>
        <dbReference type="EMBL" id="HGW29771.1"/>
    </source>
</evidence>
<dbReference type="InterPro" id="IPR044016">
    <property type="entry name" value="Big_13"/>
</dbReference>
<keyword evidence="1" id="KW-0472">Membrane</keyword>
<feature type="transmembrane region" description="Helical" evidence="1">
    <location>
        <begin position="31"/>
        <end position="59"/>
    </location>
</feature>
<comment type="caution">
    <text evidence="3">The sequence shown here is derived from an EMBL/GenBank/DDBJ whole genome shotgun (WGS) entry which is preliminary data.</text>
</comment>
<gene>
    <name evidence="3" type="ORF">ENR63_02515</name>
</gene>
<keyword evidence="1" id="KW-1133">Transmembrane helix</keyword>
<dbReference type="Pfam" id="PF09136">
    <property type="entry name" value="Glucodextran_B"/>
    <property type="match status" value="1"/>
</dbReference>
<dbReference type="InterPro" id="IPR013783">
    <property type="entry name" value="Ig-like_fold"/>
</dbReference>
<accession>A0A7C4TRY7</accession>
<proteinExistence type="predicted"/>
<dbReference type="Pfam" id="PF19077">
    <property type="entry name" value="Big_13"/>
    <property type="match status" value="1"/>
</dbReference>
<evidence type="ECO:0000256" key="1">
    <source>
        <dbReference type="SAM" id="Phobius"/>
    </source>
</evidence>
<evidence type="ECO:0000259" key="2">
    <source>
        <dbReference type="Pfam" id="PF19077"/>
    </source>
</evidence>
<name>A0A7C4TRY7_UNCKA</name>